<dbReference type="PANTHER" id="PTHR38782">
    <property type="match status" value="1"/>
</dbReference>
<dbReference type="Pfam" id="PF03888">
    <property type="entry name" value="MucB_RseB"/>
    <property type="match status" value="1"/>
</dbReference>
<dbReference type="Gene3D" id="2.50.20.10">
    <property type="entry name" value="Lipoprotein localisation LolA/LolB/LppX"/>
    <property type="match status" value="1"/>
</dbReference>
<evidence type="ECO:0000256" key="2">
    <source>
        <dbReference type="ARBA" id="ARBA00008150"/>
    </source>
</evidence>
<dbReference type="Proteomes" id="UP001195660">
    <property type="component" value="Unassembled WGS sequence"/>
</dbReference>
<feature type="domain" description="MucB/RseB N-terminal" evidence="6">
    <location>
        <begin position="33"/>
        <end position="208"/>
    </location>
</feature>
<dbReference type="RefSeq" id="WP_203569725.1">
    <property type="nucleotide sequence ID" value="NZ_WOFE01000001.1"/>
</dbReference>
<name>A0ABS2C8F9_9NEIS</name>
<evidence type="ECO:0000256" key="3">
    <source>
        <dbReference type="ARBA" id="ARBA00022729"/>
    </source>
</evidence>
<comment type="caution">
    <text evidence="8">The sequence shown here is derived from an EMBL/GenBank/DDBJ whole genome shotgun (WGS) entry which is preliminary data.</text>
</comment>
<feature type="signal peptide" evidence="5">
    <location>
        <begin position="1"/>
        <end position="25"/>
    </location>
</feature>
<dbReference type="PIRSF" id="PIRSF005427">
    <property type="entry name" value="RseB"/>
    <property type="match status" value="1"/>
</dbReference>
<comment type="subcellular location">
    <subcellularLocation>
        <location evidence="1">Periplasm</location>
    </subcellularLocation>
</comment>
<evidence type="ECO:0000259" key="6">
    <source>
        <dbReference type="Pfam" id="PF03888"/>
    </source>
</evidence>
<dbReference type="EMBL" id="WOFE01000001">
    <property type="protein sequence ID" value="MBM5570423.1"/>
    <property type="molecule type" value="Genomic_DNA"/>
</dbReference>
<keyword evidence="9" id="KW-1185">Reference proteome</keyword>
<reference evidence="8 9" key="1">
    <citation type="submission" date="2019-11" db="EMBL/GenBank/DDBJ databases">
        <title>Novel Deefgea species.</title>
        <authorList>
            <person name="Han J.-H."/>
        </authorList>
    </citation>
    <scope>NUCLEOTIDE SEQUENCE [LARGE SCALE GENOMIC DNA]</scope>
    <source>
        <strain evidence="8 9">LMG 24817</strain>
    </source>
</reference>
<protein>
    <recommendedName>
        <fullName evidence="10">Sigma E regulatory protein, MucB/RseB</fullName>
    </recommendedName>
</protein>
<dbReference type="InterPro" id="IPR033436">
    <property type="entry name" value="MucB/RseB_C"/>
</dbReference>
<evidence type="ECO:0000256" key="5">
    <source>
        <dbReference type="SAM" id="SignalP"/>
    </source>
</evidence>
<evidence type="ECO:0000259" key="7">
    <source>
        <dbReference type="Pfam" id="PF17188"/>
    </source>
</evidence>
<evidence type="ECO:0000313" key="9">
    <source>
        <dbReference type="Proteomes" id="UP001195660"/>
    </source>
</evidence>
<comment type="similarity">
    <text evidence="2">Belongs to the RseB family.</text>
</comment>
<dbReference type="InterPro" id="IPR005588">
    <property type="entry name" value="MucB_RseB"/>
</dbReference>
<dbReference type="Pfam" id="PF17188">
    <property type="entry name" value="MucB_RseB_C"/>
    <property type="match status" value="1"/>
</dbReference>
<evidence type="ECO:0000256" key="4">
    <source>
        <dbReference type="ARBA" id="ARBA00022764"/>
    </source>
</evidence>
<proteinExistence type="inferred from homology"/>
<evidence type="ECO:0008006" key="10">
    <source>
        <dbReference type="Google" id="ProtNLM"/>
    </source>
</evidence>
<organism evidence="8 9">
    <name type="scientific">Deefgea chitinilytica</name>
    <dbReference type="NCBI Taxonomy" id="570276"/>
    <lineage>
        <taxon>Bacteria</taxon>
        <taxon>Pseudomonadati</taxon>
        <taxon>Pseudomonadota</taxon>
        <taxon>Betaproteobacteria</taxon>
        <taxon>Neisseriales</taxon>
        <taxon>Chitinibacteraceae</taxon>
        <taxon>Deefgea</taxon>
    </lineage>
</organism>
<accession>A0ABS2C8F9</accession>
<dbReference type="InterPro" id="IPR038484">
    <property type="entry name" value="MucB/RseB_C_sf"/>
</dbReference>
<feature type="chain" id="PRO_5045285281" description="Sigma E regulatory protein, MucB/RseB" evidence="5">
    <location>
        <begin position="26"/>
        <end position="322"/>
    </location>
</feature>
<keyword evidence="3 5" id="KW-0732">Signal</keyword>
<evidence type="ECO:0000313" key="8">
    <source>
        <dbReference type="EMBL" id="MBM5570423.1"/>
    </source>
</evidence>
<dbReference type="InterPro" id="IPR033434">
    <property type="entry name" value="MucB/RseB_N"/>
</dbReference>
<dbReference type="CDD" id="cd16327">
    <property type="entry name" value="RseB"/>
    <property type="match status" value="1"/>
</dbReference>
<gene>
    <name evidence="8" type="ORF">GM173_02395</name>
</gene>
<keyword evidence="4" id="KW-0574">Periplasm</keyword>
<feature type="domain" description="MucB/RseB C-terminal" evidence="7">
    <location>
        <begin position="227"/>
        <end position="318"/>
    </location>
</feature>
<dbReference type="PANTHER" id="PTHR38782:SF1">
    <property type="entry name" value="SIGMA-E FACTOR REGULATORY PROTEIN RSEB"/>
    <property type="match status" value="1"/>
</dbReference>
<sequence length="322" mass="36243">MQLYLIQRWLMLLVLGVLLSTAAHAAPLERAEAVRVLSRAASAAEMVSYTGNYVYQYGDSVANYQITHLVEDGLSVERRVLLDGKPKEYLRSGDKISMYPPQEHGFVLDRRYTSKLFPNQLPNDLEALLHSYHLSKIGRDRVAGRDAIIYQLEPVDAYRYPQRLWVDAESGLILKSLMMGLRQEVVQQFSFAQVQVGGKIDRELLKPANPVREVVVVDAELIDLAKHPQFVIKPTVPGFKLVKQTTRNLPHKQREVTHHLYSDGVVTLSVFIEPKNPKMPLGLAHQGPVHLYARQMGNHLVSSLGEVPAATVESFANAYSLR</sequence>
<evidence type="ECO:0000256" key="1">
    <source>
        <dbReference type="ARBA" id="ARBA00004418"/>
    </source>
</evidence>
<dbReference type="Gene3D" id="3.30.200.100">
    <property type="entry name" value="MucB/RseB, C-terminal domain"/>
    <property type="match status" value="1"/>
</dbReference>